<feature type="region of interest" description="Disordered" evidence="1">
    <location>
        <begin position="186"/>
        <end position="283"/>
    </location>
</feature>
<feature type="region of interest" description="Disordered" evidence="1">
    <location>
        <begin position="997"/>
        <end position="1023"/>
    </location>
</feature>
<dbReference type="SMART" id="SM00717">
    <property type="entry name" value="SANT"/>
    <property type="match status" value="2"/>
</dbReference>
<feature type="region of interest" description="Disordered" evidence="1">
    <location>
        <begin position="1269"/>
        <end position="1308"/>
    </location>
</feature>
<feature type="compositionally biased region" description="Low complexity" evidence="1">
    <location>
        <begin position="214"/>
        <end position="240"/>
    </location>
</feature>
<evidence type="ECO:0000313" key="4">
    <source>
        <dbReference type="Proteomes" id="UP000516437"/>
    </source>
</evidence>
<dbReference type="Gene3D" id="1.20.58.1880">
    <property type="match status" value="1"/>
</dbReference>
<proteinExistence type="predicted"/>
<feature type="compositionally biased region" description="Polar residues" evidence="1">
    <location>
        <begin position="1287"/>
        <end position="1304"/>
    </location>
</feature>
<dbReference type="Proteomes" id="UP000516437">
    <property type="component" value="Chromosome 3"/>
</dbReference>
<feature type="domain" description="SANT" evidence="2">
    <location>
        <begin position="799"/>
        <end position="850"/>
    </location>
</feature>
<evidence type="ECO:0000259" key="2">
    <source>
        <dbReference type="PROSITE" id="PS51293"/>
    </source>
</evidence>
<evidence type="ECO:0000313" key="3">
    <source>
        <dbReference type="EMBL" id="KAB1218058.1"/>
    </source>
</evidence>
<accession>A0A6A1W2R3</accession>
<dbReference type="CDD" id="cd00167">
    <property type="entry name" value="SANT"/>
    <property type="match status" value="2"/>
</dbReference>
<feature type="compositionally biased region" description="Basic and acidic residues" evidence="1">
    <location>
        <begin position="43"/>
        <end position="56"/>
    </location>
</feature>
<feature type="compositionally biased region" description="Basic and acidic residues" evidence="1">
    <location>
        <begin position="1495"/>
        <end position="1507"/>
    </location>
</feature>
<reference evidence="3 4" key="1">
    <citation type="journal article" date="2019" name="Plant Biotechnol. J.">
        <title>The red bayberry genome and genetic basis of sex determination.</title>
        <authorList>
            <person name="Jia H.M."/>
            <person name="Jia H.J."/>
            <person name="Cai Q.L."/>
            <person name="Wang Y."/>
            <person name="Zhao H.B."/>
            <person name="Yang W.F."/>
            <person name="Wang G.Y."/>
            <person name="Li Y.H."/>
            <person name="Zhan D.L."/>
            <person name="Shen Y.T."/>
            <person name="Niu Q.F."/>
            <person name="Chang L."/>
            <person name="Qiu J."/>
            <person name="Zhao L."/>
            <person name="Xie H.B."/>
            <person name="Fu W.Y."/>
            <person name="Jin J."/>
            <person name="Li X.W."/>
            <person name="Jiao Y."/>
            <person name="Zhou C.C."/>
            <person name="Tu T."/>
            <person name="Chai C.Y."/>
            <person name="Gao J.L."/>
            <person name="Fan L.J."/>
            <person name="van de Weg E."/>
            <person name="Wang J.Y."/>
            <person name="Gao Z.S."/>
        </authorList>
    </citation>
    <scope>NUCLEOTIDE SEQUENCE [LARGE SCALE GENOMIC DNA]</scope>
    <source>
        <tissue evidence="3">Leaves</tissue>
    </source>
</reference>
<dbReference type="PANTHER" id="PTHR47340:SF1">
    <property type="entry name" value="DUPLICATED HOMEODOMAIN-LIKE SUPERFAMILY PROTEIN"/>
    <property type="match status" value="1"/>
</dbReference>
<protein>
    <submittedName>
        <fullName evidence="3">Nuclear receptor corepressor 1</fullName>
    </submittedName>
</protein>
<feature type="region of interest" description="Disordered" evidence="1">
    <location>
        <begin position="1483"/>
        <end position="1550"/>
    </location>
</feature>
<feature type="compositionally biased region" description="Polar residues" evidence="1">
    <location>
        <begin position="466"/>
        <end position="483"/>
    </location>
</feature>
<dbReference type="InterPro" id="IPR017884">
    <property type="entry name" value="SANT_dom"/>
</dbReference>
<feature type="compositionally biased region" description="Polar residues" evidence="1">
    <location>
        <begin position="249"/>
        <end position="259"/>
    </location>
</feature>
<feature type="compositionally biased region" description="Basic and acidic residues" evidence="1">
    <location>
        <begin position="91"/>
        <end position="101"/>
    </location>
</feature>
<feature type="compositionally biased region" description="Polar residues" evidence="1">
    <location>
        <begin position="1536"/>
        <end position="1545"/>
    </location>
</feature>
<feature type="compositionally biased region" description="Acidic residues" evidence="1">
    <location>
        <begin position="1005"/>
        <end position="1023"/>
    </location>
</feature>
<feature type="compositionally biased region" description="Polar residues" evidence="1">
    <location>
        <begin position="131"/>
        <end position="140"/>
    </location>
</feature>
<organism evidence="3 4">
    <name type="scientific">Morella rubra</name>
    <name type="common">Chinese bayberry</name>
    <dbReference type="NCBI Taxonomy" id="262757"/>
    <lineage>
        <taxon>Eukaryota</taxon>
        <taxon>Viridiplantae</taxon>
        <taxon>Streptophyta</taxon>
        <taxon>Embryophyta</taxon>
        <taxon>Tracheophyta</taxon>
        <taxon>Spermatophyta</taxon>
        <taxon>Magnoliopsida</taxon>
        <taxon>eudicotyledons</taxon>
        <taxon>Gunneridae</taxon>
        <taxon>Pentapetalae</taxon>
        <taxon>rosids</taxon>
        <taxon>fabids</taxon>
        <taxon>Fagales</taxon>
        <taxon>Myricaceae</taxon>
        <taxon>Morella</taxon>
    </lineage>
</organism>
<name>A0A6A1W2R3_9ROSI</name>
<feature type="region of interest" description="Disordered" evidence="1">
    <location>
        <begin position="1375"/>
        <end position="1412"/>
    </location>
</feature>
<keyword evidence="3" id="KW-0675">Receptor</keyword>
<dbReference type="PROSITE" id="PS51293">
    <property type="entry name" value="SANT"/>
    <property type="match status" value="2"/>
</dbReference>
<dbReference type="InterPro" id="IPR009057">
    <property type="entry name" value="Homeodomain-like_sf"/>
</dbReference>
<dbReference type="Pfam" id="PF00249">
    <property type="entry name" value="Myb_DNA-binding"/>
    <property type="match status" value="2"/>
</dbReference>
<feature type="compositionally biased region" description="Basic and acidic residues" evidence="1">
    <location>
        <begin position="108"/>
        <end position="130"/>
    </location>
</feature>
<feature type="domain" description="SANT" evidence="2">
    <location>
        <begin position="1023"/>
        <end position="1071"/>
    </location>
</feature>
<keyword evidence="4" id="KW-1185">Reference proteome</keyword>
<gene>
    <name evidence="3" type="ORF">CJ030_MR3G014532</name>
</gene>
<dbReference type="SUPFAM" id="SSF46689">
    <property type="entry name" value="Homeodomain-like"/>
    <property type="match status" value="2"/>
</dbReference>
<comment type="caution">
    <text evidence="3">The sequence shown here is derived from an EMBL/GenBank/DDBJ whole genome shotgun (WGS) entry which is preliminary data.</text>
</comment>
<feature type="region of interest" description="Disordered" evidence="1">
    <location>
        <begin position="29"/>
        <end position="143"/>
    </location>
</feature>
<dbReference type="PANTHER" id="PTHR47340">
    <property type="entry name" value="DUPLICATED HOMEODOMAIN-LIKE SUPERFAMILY PROTEIN"/>
    <property type="match status" value="1"/>
</dbReference>
<sequence>MGVAAHAIGLVFMPPEPLPWDRKDFFKERKHDRSSESLGSVSRWRDSSHHGSRDFSRWGSTDFRRPSGHGKQGGWHVFSEETGHGYVPSRAGDKMLEDDSCRPSVSRGDGKYGRSSRENRLVQRDWKGHSWETSNGSPNASGRLIDVNNSDMRSMDDIVTCPSHPNSDFVQTWDQINLKDQHDKMGGVNGLGTGQRCDRENSLGSTDWKPLKWSRSGSLSSRGSGFSHSSSSKSMGGVDSNEAKADVQLKNSTPVQSPSGDAAACVTSAGPFEETTSKKKPRLGWGEGLAKYEKKKVEGPECNVNKDGTIVSTCNTDHMHSFMSNMADKSPRVAGFSDCASPATPSSVACSSSPGVEEKSFGKAANIDTDISNLCVSPSAGSINHPDGFPFNLEKVDMNFIANLGSSLIELLQSDDSSSVDSTFVRSSAITKLLIYKSEISKALEMTESEIDSLENEHKLLKSKSESGNPCPASSSSLPVENNATPFKEQDATFDLILRPPPLQVVSSRDMVVEKTPLCSGALEDVQAAIREEDVDSPGTATSKFVEPLSAAKAVTSYDQVDQGNSSENLDGIQIPSENMDGKCLVLCSVGEKTGPPVSSEVCLHTDGEDILCDLILASNRECAKRSSEVINKLLPRDENMTDISQAASFSSCQSPLIKEKFAMRKQFLRFKEKAITLKFKVFQHLWKEDMRLLSFRKQRPKSHKKFDLSVRTTLSGNQKHRSSIRSRFSSPAGNLSLVPTTEMINFTSNLLSDSQVKIYRTALKMPALILDKKEKVASKFFSSNGLVEDPCAVEKERAMINPWTPEEREIFVDKLASFGKDFRKIASFFDHKTTADCVEFYYKNHKSDCFEKTKKKQNCSKQAKVFSTTYLSGKKWNRETNAASLDILGEASMMAAHADDQSRADRARNRHSSAGRVFFGGYGDSRTLWADDCAFERCSSFDIVGNEKETVAADVLAGIGGSLSSEAMSSCITSSVDPGESYREWKCQKVDSGIKRPMTPDVTQNDDDETCSDESCGEMDPSDWTDEEKSIFIQAVSSYGKDFMMISRCVRTRSRDQCKVFFSKARKCLGLDLMYPGPRNVGTPVSDNANGGGSDAEDACGVEPIEAGSVFCANKLGCKVDEDLPSTAMNSNSDKAEPAKIVNLQSDLSRSEWNNGMGQMDYKDSDTVETLVSDACQTENRVELVVHGDSNIKGAVQNRSESMHGHLSAVYLARKESGGGQVIEQGISTAEQVSVGEGMALNSEALVENITVTSGELENELKGQGLLLPESSLNNGEHERCDADTSGPSGLQSSIQASNTGGNASHLAAESSCSGLSLNPECQHKVSLDLDSMEKPHVNLLTQQNSPATASSASQDSAAILCDKALNQDRLSSTLDFHGKRDKQSPKSVNRDDFHQHLSGHPSLNHVESPKILRGYPLQMSSKKEMNGNVNCRKLSELKILSQSDRSISALHVTQDCYLQKCSSSKPQSSVAELPLLSQKVEQSNVHSRAHSRSLSDTDKPGRNGDVKLFGQILSHPSPIQKLNSSTHENEEKGMQNSNLSSKLPNLKFPGHRDVDGNSTLLKFDRNNYLGLENVAMRSYGFWDGNRIQTGFSSLPDSAILLAKYPAAFGNYPTPPPKIEPLPLQAVVKSNDRNLNGVSVFPTREVSSSNGLVDHQVYRSREGSKVQPFTVDMKQRQDLLFSEMQRHGFEAVSSLQPQGMGVVGMNVVGRGVLVGGPCSGVSDPVAAIKMHYAKSDQYGGQTGSIIREEDSWRGKGDIGR</sequence>
<feature type="region of interest" description="Disordered" evidence="1">
    <location>
        <begin position="461"/>
        <end position="483"/>
    </location>
</feature>
<dbReference type="OrthoDB" id="10258692at2759"/>
<dbReference type="Gene3D" id="1.10.10.60">
    <property type="entry name" value="Homeodomain-like"/>
    <property type="match status" value="1"/>
</dbReference>
<dbReference type="EMBL" id="RXIC02000021">
    <property type="protein sequence ID" value="KAB1218058.1"/>
    <property type="molecule type" value="Genomic_DNA"/>
</dbReference>
<feature type="compositionally biased region" description="Basic and acidic residues" evidence="1">
    <location>
        <begin position="1378"/>
        <end position="1397"/>
    </location>
</feature>
<evidence type="ECO:0000256" key="1">
    <source>
        <dbReference type="SAM" id="MobiDB-lite"/>
    </source>
</evidence>
<dbReference type="InterPro" id="IPR001005">
    <property type="entry name" value="SANT/Myb"/>
</dbReference>